<accession>A0A3R8JN88</accession>
<gene>
    <name evidence="1" type="ORF">EBB54_15975</name>
</gene>
<dbReference type="EMBL" id="RHJS01000002">
    <property type="protein sequence ID" value="RRK32689.1"/>
    <property type="molecule type" value="Genomic_DNA"/>
</dbReference>
<evidence type="ECO:0000313" key="1">
    <source>
        <dbReference type="EMBL" id="RRK32689.1"/>
    </source>
</evidence>
<dbReference type="RefSeq" id="WP_125128136.1">
    <property type="nucleotide sequence ID" value="NZ_RHJS01000002.1"/>
</dbReference>
<evidence type="ECO:0000313" key="2">
    <source>
        <dbReference type="Proteomes" id="UP000274920"/>
    </source>
</evidence>
<name>A0A3R8JN88_9FIRM</name>
<dbReference type="Proteomes" id="UP000274920">
    <property type="component" value="Unassembled WGS sequence"/>
</dbReference>
<comment type="caution">
    <text evidence="1">The sequence shown here is derived from an EMBL/GenBank/DDBJ whole genome shotgun (WGS) entry which is preliminary data.</text>
</comment>
<keyword evidence="2" id="KW-1185">Reference proteome</keyword>
<proteinExistence type="predicted"/>
<protein>
    <submittedName>
        <fullName evidence="1">Transposase</fullName>
    </submittedName>
</protein>
<organism evidence="1 2">
    <name type="scientific">Schaedlerella arabinosiphila</name>
    <dbReference type="NCBI Taxonomy" id="2044587"/>
    <lineage>
        <taxon>Bacteria</taxon>
        <taxon>Bacillati</taxon>
        <taxon>Bacillota</taxon>
        <taxon>Clostridia</taxon>
        <taxon>Lachnospirales</taxon>
        <taxon>Lachnospiraceae</taxon>
        <taxon>Schaedlerella</taxon>
    </lineage>
</organism>
<sequence length="332" mass="38224">MSDKIQKLKPDTVLKNYWRNNEQFADLFNAVLFDGRTVIKPEELEDVDTEESSVLEHKEYAESIQASRDNIKIRKKSVVHGVEYVLLGNESQQHIHYAIPMRIMGYDYGTYKKQYDDNAKKYQTAKGMDEDEYLSRMKKTDRFAPVITVVVYYGDRPWDGPTTLHGMLDIPSELAQYVNDYKVLLAEARRNDLILHNANNVDLFNLLEIILDRSISKNESKRRAIQYGEEHQVDKSVVMTVAGATNSKIDYNAFEKGDVTMCTLFDEIAKESETIGEARGEARGRALGIIESGYDFKLPENDILARLQKKLDISLQQAQEYLNLFKKQTMQP</sequence>
<dbReference type="AlphaFoldDB" id="A0A3R8JN88"/>
<reference evidence="1" key="1">
    <citation type="submission" date="2018-10" db="EMBL/GenBank/DDBJ databases">
        <title>Schaedlerella arabinophila gen. nov. sp. nov., isolated from the mouse intestinal tract and comparative analysis with the genome of the closely related altered Schaedler flora strain ASF502.</title>
        <authorList>
            <person name="Miyake S."/>
            <person name="Soh M."/>
            <person name="Seedorf H."/>
        </authorList>
    </citation>
    <scope>NUCLEOTIDE SEQUENCE [LARGE SCALE GENOMIC DNA]</scope>
    <source>
        <strain evidence="1">DSM 106076</strain>
    </source>
</reference>